<evidence type="ECO:0000256" key="1">
    <source>
        <dbReference type="ARBA" id="ARBA00001974"/>
    </source>
</evidence>
<evidence type="ECO:0000256" key="3">
    <source>
        <dbReference type="ARBA" id="ARBA00022630"/>
    </source>
</evidence>
<sequence>MTQTASGDIEALRAAMDGPVIAPGDPGYEEARTVWNADIDRRPAVIARCASARDVAAAVTYAQAEGLEIAVRGGAHSMPGASAVDDGLVVDLSRMRAVSVDPTARRARVQGGALLGDLDAATQEHGLAVPTGLVSHTGVGGLTLGGGMGWLTRQAGLTIDNLVSAEIVVADGRVLRAAADENPDLFWAIRGGGGNFGVVTEFEFRLHEVGPMVHFGLFFWGLDQGAEALRLIRDVVPDLPRSQGAIAATALTAPPAPFVPEEHHHKQGYALLLPGFGAAAEHQRVVDRIRAELPPLFDVVEPMPYVALQQLFDEANAWGLHAYEKAAYLTDLTDGAIDVLTEHAPGKSSPLSLMLFYRLDQTYCEVGEADTAFGGGRSPRYAAFLIALCPTPDLLVADRAWVRSVWDALRPHMIDVGSYVNSIHEPDEHRIRASYGPAKYDRLASIKADYDPGNVFHRNANIKPA</sequence>
<dbReference type="RefSeq" id="WP_379585851.1">
    <property type="nucleotide sequence ID" value="NZ_JBHSQW010000033.1"/>
</dbReference>
<dbReference type="Pfam" id="PF08031">
    <property type="entry name" value="BBE"/>
    <property type="match status" value="1"/>
</dbReference>
<keyword evidence="4" id="KW-0274">FAD</keyword>
<evidence type="ECO:0000313" key="8">
    <source>
        <dbReference type="Proteomes" id="UP001596302"/>
    </source>
</evidence>
<dbReference type="PANTHER" id="PTHR42973:SF39">
    <property type="entry name" value="FAD-BINDING PCMH-TYPE DOMAIN-CONTAINING PROTEIN"/>
    <property type="match status" value="1"/>
</dbReference>
<name>A0ABW1J4B2_9PSEU</name>
<dbReference type="InterPro" id="IPR050416">
    <property type="entry name" value="FAD-linked_Oxidoreductase"/>
</dbReference>
<dbReference type="SUPFAM" id="SSF56176">
    <property type="entry name" value="FAD-binding/transporter-associated domain-like"/>
    <property type="match status" value="1"/>
</dbReference>
<dbReference type="Gene3D" id="3.30.43.10">
    <property type="entry name" value="Uridine Diphospho-n-acetylenolpyruvylglucosamine Reductase, domain 2"/>
    <property type="match status" value="1"/>
</dbReference>
<proteinExistence type="inferred from homology"/>
<dbReference type="InterPro" id="IPR012951">
    <property type="entry name" value="BBE"/>
</dbReference>
<dbReference type="PANTHER" id="PTHR42973">
    <property type="entry name" value="BINDING OXIDOREDUCTASE, PUTATIVE (AFU_ORTHOLOGUE AFUA_1G17690)-RELATED"/>
    <property type="match status" value="1"/>
</dbReference>
<evidence type="ECO:0000259" key="6">
    <source>
        <dbReference type="PROSITE" id="PS51387"/>
    </source>
</evidence>
<protein>
    <submittedName>
        <fullName evidence="7">FAD-binding oxidoreductase</fullName>
    </submittedName>
</protein>
<feature type="domain" description="FAD-binding PCMH-type" evidence="6">
    <location>
        <begin position="39"/>
        <end position="209"/>
    </location>
</feature>
<dbReference type="InterPro" id="IPR016167">
    <property type="entry name" value="FAD-bd_PCMH_sub1"/>
</dbReference>
<dbReference type="Proteomes" id="UP001596302">
    <property type="component" value="Unassembled WGS sequence"/>
</dbReference>
<keyword evidence="3" id="KW-0285">Flavoprotein</keyword>
<evidence type="ECO:0000256" key="4">
    <source>
        <dbReference type="ARBA" id="ARBA00022827"/>
    </source>
</evidence>
<dbReference type="InterPro" id="IPR006094">
    <property type="entry name" value="Oxid_FAD_bind_N"/>
</dbReference>
<comment type="similarity">
    <text evidence="2">Belongs to the oxygen-dependent FAD-linked oxidoreductase family.</text>
</comment>
<dbReference type="InterPro" id="IPR016169">
    <property type="entry name" value="FAD-bd_PCMH_sub2"/>
</dbReference>
<gene>
    <name evidence="7" type="ORF">ACFQE5_15730</name>
</gene>
<evidence type="ECO:0000313" key="7">
    <source>
        <dbReference type="EMBL" id="MFC5995666.1"/>
    </source>
</evidence>
<evidence type="ECO:0000256" key="5">
    <source>
        <dbReference type="ARBA" id="ARBA00023002"/>
    </source>
</evidence>
<comment type="caution">
    <text evidence="7">The sequence shown here is derived from an EMBL/GenBank/DDBJ whole genome shotgun (WGS) entry which is preliminary data.</text>
</comment>
<keyword evidence="8" id="KW-1185">Reference proteome</keyword>
<dbReference type="Gene3D" id="3.30.465.10">
    <property type="match status" value="1"/>
</dbReference>
<accession>A0ABW1J4B2</accession>
<dbReference type="EMBL" id="JBHSQW010000033">
    <property type="protein sequence ID" value="MFC5995666.1"/>
    <property type="molecule type" value="Genomic_DNA"/>
</dbReference>
<dbReference type="PROSITE" id="PS51387">
    <property type="entry name" value="FAD_PCMH"/>
    <property type="match status" value="1"/>
</dbReference>
<comment type="cofactor">
    <cofactor evidence="1">
        <name>FAD</name>
        <dbReference type="ChEBI" id="CHEBI:57692"/>
    </cofactor>
</comment>
<dbReference type="InterPro" id="IPR016166">
    <property type="entry name" value="FAD-bd_PCMH"/>
</dbReference>
<reference evidence="8" key="1">
    <citation type="journal article" date="2019" name="Int. J. Syst. Evol. Microbiol.">
        <title>The Global Catalogue of Microorganisms (GCM) 10K type strain sequencing project: providing services to taxonomists for standard genome sequencing and annotation.</title>
        <authorList>
            <consortium name="The Broad Institute Genomics Platform"/>
            <consortium name="The Broad Institute Genome Sequencing Center for Infectious Disease"/>
            <person name="Wu L."/>
            <person name="Ma J."/>
        </authorList>
    </citation>
    <scope>NUCLEOTIDE SEQUENCE [LARGE SCALE GENOMIC DNA]</scope>
    <source>
        <strain evidence="8">CCM 8391</strain>
    </source>
</reference>
<dbReference type="Gene3D" id="3.40.462.20">
    <property type="match status" value="1"/>
</dbReference>
<dbReference type="Pfam" id="PF01565">
    <property type="entry name" value="FAD_binding_4"/>
    <property type="match status" value="1"/>
</dbReference>
<dbReference type="InterPro" id="IPR036318">
    <property type="entry name" value="FAD-bd_PCMH-like_sf"/>
</dbReference>
<organism evidence="7 8">
    <name type="scientific">Pseudonocardia hispaniensis</name>
    <dbReference type="NCBI Taxonomy" id="904933"/>
    <lineage>
        <taxon>Bacteria</taxon>
        <taxon>Bacillati</taxon>
        <taxon>Actinomycetota</taxon>
        <taxon>Actinomycetes</taxon>
        <taxon>Pseudonocardiales</taxon>
        <taxon>Pseudonocardiaceae</taxon>
        <taxon>Pseudonocardia</taxon>
    </lineage>
</organism>
<evidence type="ECO:0000256" key="2">
    <source>
        <dbReference type="ARBA" id="ARBA00005466"/>
    </source>
</evidence>
<keyword evidence="5" id="KW-0560">Oxidoreductase</keyword>